<evidence type="ECO:0000313" key="2">
    <source>
        <dbReference type="EMBL" id="MCF1597733.1"/>
    </source>
</evidence>
<comment type="caution">
    <text evidence="2">The sequence shown here is derived from an EMBL/GenBank/DDBJ whole genome shotgun (WGS) entry which is preliminary data.</text>
</comment>
<reference evidence="2" key="1">
    <citation type="submission" date="2022-01" db="EMBL/GenBank/DDBJ databases">
        <title>Draft Genome Sequences of Seven Type Strains of the Genus Streptomyces.</title>
        <authorList>
            <person name="Aziz S."/>
            <person name="Coretto E."/>
            <person name="Chronakova A."/>
            <person name="Sproer C."/>
            <person name="Huber K."/>
            <person name="Nouioui I."/>
            <person name="Gross H."/>
        </authorList>
    </citation>
    <scope>NUCLEOTIDE SEQUENCE</scope>
    <source>
        <strain evidence="2">DSM 103493</strain>
    </source>
</reference>
<name>A0A9X1TVU5_STRM4</name>
<sequence>MTKESKEAPQEGGETEVWGYAEVAQEIGVAVGTVRYYWSQKRHLLPDPDVTLSGKPGWYPTTVKDWKNKRPGQGFRTDLQDQDS</sequence>
<accession>A0A9X1TVU5</accession>
<keyword evidence="3" id="KW-1185">Reference proteome</keyword>
<dbReference type="AlphaFoldDB" id="A0A9X1TVU5"/>
<dbReference type="RefSeq" id="WP_234766160.1">
    <property type="nucleotide sequence ID" value="NZ_JAKEIP010000164.1"/>
</dbReference>
<proteinExistence type="predicted"/>
<evidence type="ECO:0000313" key="3">
    <source>
        <dbReference type="Proteomes" id="UP001139384"/>
    </source>
</evidence>
<evidence type="ECO:0000256" key="1">
    <source>
        <dbReference type="SAM" id="MobiDB-lite"/>
    </source>
</evidence>
<organism evidence="2 3">
    <name type="scientific">Streptomyces muensis</name>
    <dbReference type="NCBI Taxonomy" id="1077944"/>
    <lineage>
        <taxon>Bacteria</taxon>
        <taxon>Bacillati</taxon>
        <taxon>Actinomycetota</taxon>
        <taxon>Actinomycetes</taxon>
        <taxon>Kitasatosporales</taxon>
        <taxon>Streptomycetaceae</taxon>
        <taxon>Streptomyces</taxon>
    </lineage>
</organism>
<gene>
    <name evidence="2" type="ORF">L0P92_29860</name>
</gene>
<dbReference type="EMBL" id="JAKEIP010000164">
    <property type="protein sequence ID" value="MCF1597733.1"/>
    <property type="molecule type" value="Genomic_DNA"/>
</dbReference>
<dbReference type="Proteomes" id="UP001139384">
    <property type="component" value="Unassembled WGS sequence"/>
</dbReference>
<feature type="region of interest" description="Disordered" evidence="1">
    <location>
        <begin position="63"/>
        <end position="84"/>
    </location>
</feature>
<protein>
    <submittedName>
        <fullName evidence="2">MarR family transcriptional regulator</fullName>
    </submittedName>
</protein>